<accession>F6I4C5</accession>
<dbReference type="AlphaFoldDB" id="F6I4C5"/>
<sequence length="174" mass="18846">MDLKVRESRSSGGPGSRRVSNVLFSQLHGDGVEENVASAAGVEGVSHCRSITDRAAHAPSLVLTETMGRAKHAVGGKEKVDGRDGRGGLHVWAPCVQKGDFESPCGDRCGKGSHTCMAPLHPKRKGRLCTEKKSFYSLELIQLMGSKSKDGHNKRETHAKPSNMHTLARFMEEK</sequence>
<evidence type="ECO:0000256" key="1">
    <source>
        <dbReference type="SAM" id="MobiDB-lite"/>
    </source>
</evidence>
<feature type="region of interest" description="Disordered" evidence="1">
    <location>
        <begin position="147"/>
        <end position="174"/>
    </location>
</feature>
<gene>
    <name evidence="2" type="ordered locus">VIT_05s0062g00160</name>
</gene>
<evidence type="ECO:0000313" key="3">
    <source>
        <dbReference type="Proteomes" id="UP000009183"/>
    </source>
</evidence>
<feature type="compositionally biased region" description="Basic and acidic residues" evidence="1">
    <location>
        <begin position="147"/>
        <end position="159"/>
    </location>
</feature>
<dbReference type="HOGENOM" id="CLU_1542820_0_0_1"/>
<keyword evidence="3" id="KW-1185">Reference proteome</keyword>
<name>F6I4C5_VITVI</name>
<dbReference type="Proteomes" id="UP000009183">
    <property type="component" value="Chromosome 5"/>
</dbReference>
<reference evidence="3" key="1">
    <citation type="journal article" date="2007" name="Nature">
        <title>The grapevine genome sequence suggests ancestral hexaploidization in major angiosperm phyla.</title>
        <authorList>
            <consortium name="The French-Italian Public Consortium for Grapevine Genome Characterization."/>
            <person name="Jaillon O."/>
            <person name="Aury J.-M."/>
            <person name="Noel B."/>
            <person name="Policriti A."/>
            <person name="Clepet C."/>
            <person name="Casagrande A."/>
            <person name="Choisne N."/>
            <person name="Aubourg S."/>
            <person name="Vitulo N."/>
            <person name="Jubin C."/>
            <person name="Vezzi A."/>
            <person name="Legeai F."/>
            <person name="Hugueney P."/>
            <person name="Dasilva C."/>
            <person name="Horner D."/>
            <person name="Mica E."/>
            <person name="Jublot D."/>
            <person name="Poulain J."/>
            <person name="Bruyere C."/>
            <person name="Billault A."/>
            <person name="Segurens B."/>
            <person name="Gouyvenoux M."/>
            <person name="Ugarte E."/>
            <person name="Cattonaro F."/>
            <person name="Anthouard V."/>
            <person name="Vico V."/>
            <person name="Del Fabbro C."/>
            <person name="Alaux M."/>
            <person name="Di Gaspero G."/>
            <person name="Dumas V."/>
            <person name="Felice N."/>
            <person name="Paillard S."/>
            <person name="Juman I."/>
            <person name="Moroldo M."/>
            <person name="Scalabrin S."/>
            <person name="Canaguier A."/>
            <person name="Le Clainche I."/>
            <person name="Malacrida G."/>
            <person name="Durand E."/>
            <person name="Pesole G."/>
            <person name="Laucou V."/>
            <person name="Chatelet P."/>
            <person name="Merdinoglu D."/>
            <person name="Delledonne M."/>
            <person name="Pezzotti M."/>
            <person name="Lecharny A."/>
            <person name="Scarpelli C."/>
            <person name="Artiguenave F."/>
            <person name="Pe M.E."/>
            <person name="Valle G."/>
            <person name="Morgante M."/>
            <person name="Caboche M."/>
            <person name="Adam-Blondon A.-F."/>
            <person name="Weissenbach J."/>
            <person name="Quetier F."/>
            <person name="Wincker P."/>
        </authorList>
    </citation>
    <scope>NUCLEOTIDE SEQUENCE [LARGE SCALE GENOMIC DNA]</scope>
    <source>
        <strain evidence="3">cv. Pinot noir / PN40024</strain>
    </source>
</reference>
<proteinExistence type="predicted"/>
<dbReference type="EMBL" id="FN596745">
    <property type="protein sequence ID" value="CCB61762.1"/>
    <property type="molecule type" value="Genomic_DNA"/>
</dbReference>
<organism evidence="2 3">
    <name type="scientific">Vitis vinifera</name>
    <name type="common">Grape</name>
    <dbReference type="NCBI Taxonomy" id="29760"/>
    <lineage>
        <taxon>Eukaryota</taxon>
        <taxon>Viridiplantae</taxon>
        <taxon>Streptophyta</taxon>
        <taxon>Embryophyta</taxon>
        <taxon>Tracheophyta</taxon>
        <taxon>Spermatophyta</taxon>
        <taxon>Magnoliopsida</taxon>
        <taxon>eudicotyledons</taxon>
        <taxon>Gunneridae</taxon>
        <taxon>Pentapetalae</taxon>
        <taxon>rosids</taxon>
        <taxon>Vitales</taxon>
        <taxon>Vitaceae</taxon>
        <taxon>Viteae</taxon>
        <taxon>Vitis</taxon>
    </lineage>
</organism>
<evidence type="ECO:0000313" key="2">
    <source>
        <dbReference type="EMBL" id="CCB61762.1"/>
    </source>
</evidence>
<dbReference type="PaxDb" id="29760-VIT_05s0062g00160.t01"/>
<protein>
    <submittedName>
        <fullName evidence="2">Uncharacterized protein</fullName>
    </submittedName>
</protein>
<dbReference type="InParanoid" id="F6I4C5"/>